<reference evidence="1" key="2">
    <citation type="journal article" date="2015" name="Fish Shellfish Immunol.">
        <title>Early steps in the European eel (Anguilla anguilla)-Vibrio vulnificus interaction in the gills: Role of the RtxA13 toxin.</title>
        <authorList>
            <person name="Callol A."/>
            <person name="Pajuelo D."/>
            <person name="Ebbesson L."/>
            <person name="Teles M."/>
            <person name="MacKenzie S."/>
            <person name="Amaro C."/>
        </authorList>
    </citation>
    <scope>NUCLEOTIDE SEQUENCE</scope>
</reference>
<accession>A0A0E9R8H6</accession>
<dbReference type="AlphaFoldDB" id="A0A0E9R8H6"/>
<evidence type="ECO:0000313" key="1">
    <source>
        <dbReference type="EMBL" id="JAH25092.1"/>
    </source>
</evidence>
<organism evidence="1">
    <name type="scientific">Anguilla anguilla</name>
    <name type="common">European freshwater eel</name>
    <name type="synonym">Muraena anguilla</name>
    <dbReference type="NCBI Taxonomy" id="7936"/>
    <lineage>
        <taxon>Eukaryota</taxon>
        <taxon>Metazoa</taxon>
        <taxon>Chordata</taxon>
        <taxon>Craniata</taxon>
        <taxon>Vertebrata</taxon>
        <taxon>Euteleostomi</taxon>
        <taxon>Actinopterygii</taxon>
        <taxon>Neopterygii</taxon>
        <taxon>Teleostei</taxon>
        <taxon>Anguilliformes</taxon>
        <taxon>Anguillidae</taxon>
        <taxon>Anguilla</taxon>
    </lineage>
</organism>
<reference evidence="1" key="1">
    <citation type="submission" date="2014-11" db="EMBL/GenBank/DDBJ databases">
        <authorList>
            <person name="Amaro Gonzalez C."/>
        </authorList>
    </citation>
    <scope>NUCLEOTIDE SEQUENCE</scope>
</reference>
<proteinExistence type="predicted"/>
<protein>
    <submittedName>
        <fullName evidence="1">Uncharacterized protein</fullName>
    </submittedName>
</protein>
<dbReference type="EMBL" id="GBXM01083485">
    <property type="protein sequence ID" value="JAH25092.1"/>
    <property type="molecule type" value="Transcribed_RNA"/>
</dbReference>
<sequence>MSIHLQSKVWRSWCVKKEKASGLSSRKMTPPWENSAGGYPQFSELCCTINVYQ</sequence>
<name>A0A0E9R8H6_ANGAN</name>